<keyword evidence="13" id="KW-1185">Reference proteome</keyword>
<sequence>MKEKTETANCDAYKYSTDSEELPLNAALDTNRLLVGGPYSSKRCHLSSVTPTNQQPGSAYDPVADAPDIGNAHHLALGAPVQSAKDTLQPPSSPAFFEGRFDLSGRLKNMNNSMMLTTPTDVNECPTPHIRHGGGVAVSGKRLTACTWREFLLIILCVILTTLLIIILFLYFGTPKDDICQTVECVETSYKILSGMNQSVEPCEDFYSYACGGWIEKHHIPPGTNSWTVFSELAQTAEYFAKELLEKEATPNDSRGLQLAKTYFASCINEQAVNNLGLTPIKSILTQLFGGWRLLPMDTEGGRLKTEVDPFSAGKYDLTELVQTFLRFGHGVDIFQLLIEKDPRNSQRYAITLAPGELSMLPEYYLDTSDAKIKRVVQHFREFMRTYARMLGVPDSELSAMDDIYELETLMAQNMEPRARQSIETNFFKLNMTELQKFCQVIDWKRLFKGLFSAVNYSITDSETVIIGDYPFFEKRCKVYADYMTSPEKIKVVHDTAIWRTLWSTTPFMPSTVRKEIEVYEQASTGVKEQPQRWLSCVRSTEEYFGMTIARKFVAQHFDERSKEVATKMIRKIKMAFKSSFYQVDWMDDKAKKGAEEKVDMMGDSIGYPDDINDIEKENKPFFAVESLDNGTFLKNSFSLARSKALVLLRKLFDESLKTWDMAPHIVNAFYNPRENHIYFPAGILQKPFYDAYYPLALNYGGIGVVVGHEIVHAFDRQGSKYDAKGNLRQWWSESTRADFERNSECMVHQYGNYTVQGKNVDGQLTLSENIADNGGIKAAYRAFLKLQGEEGTPHKLPGLNLTFNQLFFISFAQVWCKRQLPQAALHTVMFDVHAPERYRVIGTLSNSDDFAEAFSCPRGSYMNPTNNLLFLDLYCSSRRSSSACAFVLPFLSALLLLLSLPSPSLFARIFTFFSGQNSRICNFLSLNPFSTLHQAQKGRCGRQRRLRSVGDVMQDWGEEGEGEGRRGGGRICCGCYKKNQDVIYAEKEGEEREEEEEVYEEGERGVKGEEIESLHCPNATVVLPKSGKSTVPKKGQAHQVFDAHPPGLQYLAKFCKQTTNFHVQQSLPNAHCTGGVQPVAQQMQPFVTATPHYKSFGAQ</sequence>
<reference evidence="12 13" key="1">
    <citation type="journal article" date="2022" name="Front. Cell. Infect. Microbiol.">
        <title>The Genomes of Two Strains of Taenia crassiceps the Animal Model for the Study of Human Cysticercosis.</title>
        <authorList>
            <person name="Bobes R.J."/>
            <person name="Estrada K."/>
            <person name="Rios-Valencia D.G."/>
            <person name="Calderon-Gallegos A."/>
            <person name="de la Torre P."/>
            <person name="Carrero J.C."/>
            <person name="Sanchez-Flores A."/>
            <person name="Laclette J.P."/>
        </authorList>
    </citation>
    <scope>NUCLEOTIDE SEQUENCE [LARGE SCALE GENOMIC DNA]</scope>
    <source>
        <strain evidence="12">WFUcys</strain>
    </source>
</reference>
<feature type="region of interest" description="Disordered" evidence="8">
    <location>
        <begin position="45"/>
        <end position="64"/>
    </location>
</feature>
<name>A0ABR4QRQ6_9CEST</name>
<evidence type="ECO:0000256" key="8">
    <source>
        <dbReference type="SAM" id="MobiDB-lite"/>
    </source>
</evidence>
<evidence type="ECO:0000256" key="6">
    <source>
        <dbReference type="ARBA" id="ARBA00022833"/>
    </source>
</evidence>
<dbReference type="EMBL" id="JAKROA010000001">
    <property type="protein sequence ID" value="KAL5112356.1"/>
    <property type="molecule type" value="Genomic_DNA"/>
</dbReference>
<dbReference type="InterPro" id="IPR042089">
    <property type="entry name" value="Peptidase_M13_dom_2"/>
</dbReference>
<dbReference type="PANTHER" id="PTHR11733:SF167">
    <property type="entry name" value="FI17812P1-RELATED"/>
    <property type="match status" value="1"/>
</dbReference>
<dbReference type="PROSITE" id="PS51885">
    <property type="entry name" value="NEPRILYSIN"/>
    <property type="match status" value="1"/>
</dbReference>
<comment type="caution">
    <text evidence="12">The sequence shown here is derived from an EMBL/GenBank/DDBJ whole genome shotgun (WGS) entry which is preliminary data.</text>
</comment>
<dbReference type="CDD" id="cd08662">
    <property type="entry name" value="M13"/>
    <property type="match status" value="1"/>
</dbReference>
<dbReference type="Proteomes" id="UP001651158">
    <property type="component" value="Unassembled WGS sequence"/>
</dbReference>
<dbReference type="Pfam" id="PF05649">
    <property type="entry name" value="Peptidase_M13_N"/>
    <property type="match status" value="1"/>
</dbReference>
<evidence type="ECO:0000313" key="12">
    <source>
        <dbReference type="EMBL" id="KAL5112356.1"/>
    </source>
</evidence>
<accession>A0ABR4QRQ6</accession>
<evidence type="ECO:0000256" key="7">
    <source>
        <dbReference type="ARBA" id="ARBA00023049"/>
    </source>
</evidence>
<keyword evidence="9" id="KW-0812">Transmembrane</keyword>
<organism evidence="12 13">
    <name type="scientific">Taenia crassiceps</name>
    <dbReference type="NCBI Taxonomy" id="6207"/>
    <lineage>
        <taxon>Eukaryota</taxon>
        <taxon>Metazoa</taxon>
        <taxon>Spiralia</taxon>
        <taxon>Lophotrochozoa</taxon>
        <taxon>Platyhelminthes</taxon>
        <taxon>Cestoda</taxon>
        <taxon>Eucestoda</taxon>
        <taxon>Cyclophyllidea</taxon>
        <taxon>Taeniidae</taxon>
        <taxon>Taenia</taxon>
    </lineage>
</organism>
<evidence type="ECO:0000259" key="11">
    <source>
        <dbReference type="Pfam" id="PF05649"/>
    </source>
</evidence>
<evidence type="ECO:0000256" key="2">
    <source>
        <dbReference type="ARBA" id="ARBA00007357"/>
    </source>
</evidence>
<dbReference type="InterPro" id="IPR000718">
    <property type="entry name" value="Peptidase_M13"/>
</dbReference>
<feature type="domain" description="Peptidase M13 N-terminal" evidence="11">
    <location>
        <begin position="202"/>
        <end position="609"/>
    </location>
</feature>
<evidence type="ECO:0000259" key="10">
    <source>
        <dbReference type="Pfam" id="PF01431"/>
    </source>
</evidence>
<comment type="cofactor">
    <cofactor evidence="1">
        <name>Zn(2+)</name>
        <dbReference type="ChEBI" id="CHEBI:29105"/>
    </cofactor>
</comment>
<dbReference type="InterPro" id="IPR008753">
    <property type="entry name" value="Peptidase_M13_N"/>
</dbReference>
<dbReference type="Pfam" id="PF01431">
    <property type="entry name" value="Peptidase_M13"/>
    <property type="match status" value="1"/>
</dbReference>
<keyword evidence="3" id="KW-0645">Protease</keyword>
<keyword evidence="5" id="KW-0378">Hydrolase</keyword>
<gene>
    <name evidence="12" type="ORF">TcWFU_006629</name>
</gene>
<evidence type="ECO:0000256" key="1">
    <source>
        <dbReference type="ARBA" id="ARBA00001947"/>
    </source>
</evidence>
<evidence type="ECO:0000313" key="13">
    <source>
        <dbReference type="Proteomes" id="UP001651158"/>
    </source>
</evidence>
<dbReference type="SUPFAM" id="SSF55486">
    <property type="entry name" value="Metalloproteases ('zincins'), catalytic domain"/>
    <property type="match status" value="1"/>
</dbReference>
<keyword evidence="9" id="KW-1133">Transmembrane helix</keyword>
<dbReference type="InterPro" id="IPR018497">
    <property type="entry name" value="Peptidase_M13_C"/>
</dbReference>
<keyword evidence="7" id="KW-0482">Metalloprotease</keyword>
<dbReference type="Gene3D" id="1.10.1380.10">
    <property type="entry name" value="Neutral endopeptidase , domain2"/>
    <property type="match status" value="1"/>
</dbReference>
<feature type="transmembrane region" description="Helical" evidence="9">
    <location>
        <begin position="151"/>
        <end position="172"/>
    </location>
</feature>
<keyword evidence="6" id="KW-0862">Zinc</keyword>
<comment type="similarity">
    <text evidence="2">Belongs to the peptidase M13 family.</text>
</comment>
<keyword evidence="9" id="KW-0472">Membrane</keyword>
<evidence type="ECO:0000256" key="3">
    <source>
        <dbReference type="ARBA" id="ARBA00022670"/>
    </source>
</evidence>
<evidence type="ECO:0000256" key="9">
    <source>
        <dbReference type="SAM" id="Phobius"/>
    </source>
</evidence>
<proteinExistence type="inferred from homology"/>
<dbReference type="Gene3D" id="3.40.390.10">
    <property type="entry name" value="Collagenase (Catalytic Domain)"/>
    <property type="match status" value="1"/>
</dbReference>
<keyword evidence="4" id="KW-0479">Metal-binding</keyword>
<evidence type="ECO:0000256" key="5">
    <source>
        <dbReference type="ARBA" id="ARBA00022801"/>
    </source>
</evidence>
<dbReference type="PRINTS" id="PR00786">
    <property type="entry name" value="NEPRILYSIN"/>
</dbReference>
<feature type="domain" description="Peptidase M13 C-terminal" evidence="10">
    <location>
        <begin position="668"/>
        <end position="867"/>
    </location>
</feature>
<dbReference type="InterPro" id="IPR024079">
    <property type="entry name" value="MetalloPept_cat_dom_sf"/>
</dbReference>
<evidence type="ECO:0000256" key="4">
    <source>
        <dbReference type="ARBA" id="ARBA00022723"/>
    </source>
</evidence>
<protein>
    <submittedName>
        <fullName evidence="12">Endothelin-converting enzyme 1</fullName>
    </submittedName>
</protein>
<feature type="compositionally biased region" description="Polar residues" evidence="8">
    <location>
        <begin position="47"/>
        <end position="57"/>
    </location>
</feature>
<dbReference type="PANTHER" id="PTHR11733">
    <property type="entry name" value="ZINC METALLOPROTEASE FAMILY M13 NEPRILYSIN-RELATED"/>
    <property type="match status" value="1"/>
</dbReference>